<dbReference type="InterPro" id="IPR008902">
    <property type="entry name" value="Rhamnosid_concanavalin"/>
</dbReference>
<feature type="domain" description="Bacterial alpha-L-rhamnosidase N-terminal" evidence="6">
    <location>
        <begin position="320"/>
        <end position="489"/>
    </location>
</feature>
<dbReference type="PANTHER" id="PTHR33307:SF6">
    <property type="entry name" value="ALPHA-RHAMNOSIDASE (EUROFUNG)-RELATED"/>
    <property type="match status" value="1"/>
</dbReference>
<dbReference type="GO" id="GO:0030596">
    <property type="term" value="F:alpha-L-rhamnosidase activity"/>
    <property type="evidence" value="ECO:0007669"/>
    <property type="project" value="UniProtKB-EC"/>
</dbReference>
<gene>
    <name evidence="9" type="ORF">IRI77_03480</name>
</gene>
<dbReference type="Gene3D" id="1.50.10.10">
    <property type="match status" value="1"/>
</dbReference>
<evidence type="ECO:0000259" key="8">
    <source>
        <dbReference type="Pfam" id="PF17390"/>
    </source>
</evidence>
<dbReference type="SUPFAM" id="SSF48208">
    <property type="entry name" value="Six-hairpin glycosidases"/>
    <property type="match status" value="1"/>
</dbReference>
<dbReference type="Pfam" id="PF17389">
    <property type="entry name" value="Bac_rhamnosid6H"/>
    <property type="match status" value="1"/>
</dbReference>
<dbReference type="AlphaFoldDB" id="A0A7S7SLN7"/>
<evidence type="ECO:0000313" key="10">
    <source>
        <dbReference type="Proteomes" id="UP000593892"/>
    </source>
</evidence>
<dbReference type="PANTHER" id="PTHR33307">
    <property type="entry name" value="ALPHA-RHAMNOSIDASE (EUROFUNG)"/>
    <property type="match status" value="1"/>
</dbReference>
<dbReference type="Gene3D" id="2.60.420.10">
    <property type="entry name" value="Maltose phosphorylase, domain 3"/>
    <property type="match status" value="1"/>
</dbReference>
<evidence type="ECO:0000259" key="6">
    <source>
        <dbReference type="Pfam" id="PF08531"/>
    </source>
</evidence>
<dbReference type="SUPFAM" id="SSF49785">
    <property type="entry name" value="Galactose-binding domain-like"/>
    <property type="match status" value="1"/>
</dbReference>
<dbReference type="InterPro" id="IPR016007">
    <property type="entry name" value="Alpha_rhamnosid"/>
</dbReference>
<feature type="region of interest" description="Disordered" evidence="4">
    <location>
        <begin position="1"/>
        <end position="25"/>
    </location>
</feature>
<feature type="domain" description="Alpha-L-rhamnosidase concanavalin-like" evidence="5">
    <location>
        <begin position="498"/>
        <end position="598"/>
    </location>
</feature>
<dbReference type="InterPro" id="IPR035396">
    <property type="entry name" value="Bac_rhamnosid6H"/>
</dbReference>
<sequence>MLTAAPSALKPAGLTVEHRRNPSGISETAPRLSWVLEARTPTARGLAQSAYRVLVASSPANLKSGTGDLWDSGKVETAQSILVPYRGKVLETGMAAYWQVQVWDQAGNLSAWSETGQWSMGLLQASDWKGKWIGQGAYADYRSPNSPFQLITTSKWIWFDEGNPAVKAPAATRWFSAKVTLPAGRTMRHAMFVLGADNSFELSINGKPAGRGNQPSLPEVLDVAPLLKQGENVILVQAKNTREDPAGLIGALQVQFTSGEPLVLRSGSGWQAAASETGPWTAARELGGFGMKPWGDVGFQGERALPARMLRKEFSVGSGLRRATAYVSGLGLSELYVNGSKAGDDVLSPNLSEYAKRVFYVTHDVTKQLKSGENALGVMLGNGRYWAPRNQVPIGMVGYDVPKLLLQLELEYADGKHETVVSDPTWKMTTDGPVRVNNEYDGEEYDATKEISGWANAGFDDSKWQPVEALQPPQGALEAQMAEPLKVIETLKPMKVSEIRPGVYIFDMGQNMVGWLRLRVTGRKGDQVMLRHAETLRPDGNLYLDNLRSARATDLYTLKGGAAETWEPRFTYHGFRFVEVTGYPGKPTLASIEGRVVHDAMARTGDFESSDPMLNKIHHNIYWGIRGNYRSIPTDCPQRDERQGWLGDRSVVSRSESYLFDIASFYTKWMNDLKDSQRESGSIPDVSPSYWVLYNDGIVWPSTFILAPNMVYEQYGDSRVIERNYPAMRKWVEYMRGFLKNGIMPKNTYGDWCVPPEKPELIHSQDPTRVTAGALLSTAYYYHMLELMSRYAKLAGQTADIAEYQTLAGTVKAAFLREYFKQADSKFDNGTQTSSILPLAFDLVPGESRTAVFDRLVTKIEKESNNHVGVGLVGAQWLMRTLSDNGRADLALTIATQKTYPGWGYMVEKGATTVWELWNGDTADPAMNSGNHVMQIGDLGVWMYEYLAGIRPDPAHPGFQHFSIRPFTASGLTHVKASHLSPYGRIVSNWTKQSGKVTMNVTVPPNTSATVYVPGAAASGSGGLKPDHVEGGASVFEVKSGSYTFMGQ</sequence>
<accession>A0A7S7SLN7</accession>
<comment type="catalytic activity">
    <reaction evidence="1">
        <text>Hydrolysis of terminal non-reducing alpha-L-rhamnose residues in alpha-L-rhamnosides.</text>
        <dbReference type="EC" id="3.2.1.40"/>
    </reaction>
</comment>
<dbReference type="GO" id="GO:0005975">
    <property type="term" value="P:carbohydrate metabolic process"/>
    <property type="evidence" value="ECO:0007669"/>
    <property type="project" value="InterPro"/>
</dbReference>
<protein>
    <recommendedName>
        <fullName evidence="2">alpha-L-rhamnosidase</fullName>
        <ecNumber evidence="2">3.2.1.40</ecNumber>
    </recommendedName>
</protein>
<dbReference type="Pfam" id="PF08531">
    <property type="entry name" value="Bac_rhamnosid_N"/>
    <property type="match status" value="1"/>
</dbReference>
<dbReference type="InterPro" id="IPR013783">
    <property type="entry name" value="Ig-like_fold"/>
</dbReference>
<evidence type="ECO:0000313" key="9">
    <source>
        <dbReference type="EMBL" id="QOY89033.1"/>
    </source>
</evidence>
<organism evidence="9 10">
    <name type="scientific">Paludibaculum fermentans</name>
    <dbReference type="NCBI Taxonomy" id="1473598"/>
    <lineage>
        <taxon>Bacteria</taxon>
        <taxon>Pseudomonadati</taxon>
        <taxon>Acidobacteriota</taxon>
        <taxon>Terriglobia</taxon>
        <taxon>Bryobacterales</taxon>
        <taxon>Bryobacteraceae</taxon>
        <taxon>Paludibaculum</taxon>
    </lineage>
</organism>
<evidence type="ECO:0000259" key="5">
    <source>
        <dbReference type="Pfam" id="PF05592"/>
    </source>
</evidence>
<dbReference type="InterPro" id="IPR008979">
    <property type="entry name" value="Galactose-bd-like_sf"/>
</dbReference>
<keyword evidence="3 9" id="KW-0378">Hydrolase</keyword>
<dbReference type="Pfam" id="PF25788">
    <property type="entry name" value="Ig_Rha78A_N"/>
    <property type="match status" value="1"/>
</dbReference>
<proteinExistence type="predicted"/>
<dbReference type="RefSeq" id="WP_194450695.1">
    <property type="nucleotide sequence ID" value="NZ_CP063849.1"/>
</dbReference>
<dbReference type="Pfam" id="PF17390">
    <property type="entry name" value="Bac_rhamnosid_C"/>
    <property type="match status" value="1"/>
</dbReference>
<evidence type="ECO:0000259" key="7">
    <source>
        <dbReference type="Pfam" id="PF17389"/>
    </source>
</evidence>
<dbReference type="Gene3D" id="2.60.40.10">
    <property type="entry name" value="Immunoglobulins"/>
    <property type="match status" value="1"/>
</dbReference>
<feature type="domain" description="Alpha-L-rhamnosidase six-hairpin glycosidase" evidence="7">
    <location>
        <begin position="603"/>
        <end position="946"/>
    </location>
</feature>
<dbReference type="EMBL" id="CP063849">
    <property type="protein sequence ID" value="QOY89033.1"/>
    <property type="molecule type" value="Genomic_DNA"/>
</dbReference>
<dbReference type="Proteomes" id="UP000593892">
    <property type="component" value="Chromosome"/>
</dbReference>
<keyword evidence="10" id="KW-1185">Reference proteome</keyword>
<dbReference type="EC" id="3.2.1.40" evidence="2"/>
<feature type="domain" description="Alpha-L-rhamnosidase C-terminal" evidence="8">
    <location>
        <begin position="949"/>
        <end position="1020"/>
    </location>
</feature>
<dbReference type="PIRSF" id="PIRSF010631">
    <property type="entry name" value="A-rhamnsds"/>
    <property type="match status" value="1"/>
</dbReference>
<evidence type="ECO:0000256" key="2">
    <source>
        <dbReference type="ARBA" id="ARBA00012652"/>
    </source>
</evidence>
<dbReference type="InterPro" id="IPR035398">
    <property type="entry name" value="Bac_rhamnosid_C"/>
</dbReference>
<dbReference type="InterPro" id="IPR008928">
    <property type="entry name" value="6-hairpin_glycosidase_sf"/>
</dbReference>
<evidence type="ECO:0000256" key="3">
    <source>
        <dbReference type="ARBA" id="ARBA00022801"/>
    </source>
</evidence>
<name>A0A7S7SLN7_PALFE</name>
<evidence type="ECO:0000256" key="4">
    <source>
        <dbReference type="SAM" id="MobiDB-lite"/>
    </source>
</evidence>
<dbReference type="InterPro" id="IPR012341">
    <property type="entry name" value="6hp_glycosidase-like_sf"/>
</dbReference>
<dbReference type="Gene3D" id="2.60.120.260">
    <property type="entry name" value="Galactose-binding domain-like"/>
    <property type="match status" value="3"/>
</dbReference>
<reference evidence="9 10" key="1">
    <citation type="submission" date="2020-10" db="EMBL/GenBank/DDBJ databases">
        <title>Complete genome sequence of Paludibaculum fermentans P105T, a facultatively anaerobic acidobacterium capable of dissimilatory Fe(III) reduction.</title>
        <authorList>
            <person name="Dedysh S.N."/>
            <person name="Beletsky A.V."/>
            <person name="Kulichevskaya I.S."/>
            <person name="Mardanov A.V."/>
            <person name="Ravin N.V."/>
        </authorList>
    </citation>
    <scope>NUCLEOTIDE SEQUENCE [LARGE SCALE GENOMIC DNA]</scope>
    <source>
        <strain evidence="9 10">P105</strain>
    </source>
</reference>
<dbReference type="KEGG" id="pfer:IRI77_03480"/>
<dbReference type="InterPro" id="IPR013737">
    <property type="entry name" value="Bac_rhamnosid_N"/>
</dbReference>
<dbReference type="Pfam" id="PF05592">
    <property type="entry name" value="Bac_rhamnosid"/>
    <property type="match status" value="1"/>
</dbReference>
<evidence type="ECO:0000256" key="1">
    <source>
        <dbReference type="ARBA" id="ARBA00001445"/>
    </source>
</evidence>